<dbReference type="PANTHER" id="PTHR46156">
    <property type="entry name" value="CCCH ZINGC FINGER"/>
    <property type="match status" value="1"/>
</dbReference>
<feature type="compositionally biased region" description="Low complexity" evidence="5">
    <location>
        <begin position="183"/>
        <end position="194"/>
    </location>
</feature>
<feature type="region of interest" description="Disordered" evidence="5">
    <location>
        <begin position="37"/>
        <end position="66"/>
    </location>
</feature>
<feature type="non-terminal residue" evidence="7">
    <location>
        <position position="1"/>
    </location>
</feature>
<dbReference type="Pfam" id="PF00642">
    <property type="entry name" value="zf-CCCH"/>
    <property type="match status" value="1"/>
</dbReference>
<dbReference type="InterPro" id="IPR036855">
    <property type="entry name" value="Znf_CCCH_sf"/>
</dbReference>
<feature type="domain" description="C3H1-type" evidence="6">
    <location>
        <begin position="333"/>
        <end position="358"/>
    </location>
</feature>
<dbReference type="InterPro" id="IPR000571">
    <property type="entry name" value="Znf_CCCH"/>
</dbReference>
<evidence type="ECO:0000256" key="1">
    <source>
        <dbReference type="ARBA" id="ARBA00022723"/>
    </source>
</evidence>
<dbReference type="SUPFAM" id="SSF90229">
    <property type="entry name" value="CCCH zinc finger"/>
    <property type="match status" value="1"/>
</dbReference>
<keyword evidence="1 4" id="KW-0479">Metal-binding</keyword>
<feature type="compositionally biased region" description="Low complexity" evidence="5">
    <location>
        <begin position="234"/>
        <end position="247"/>
    </location>
</feature>
<feature type="region of interest" description="Disordered" evidence="5">
    <location>
        <begin position="173"/>
        <end position="197"/>
    </location>
</feature>
<keyword evidence="2 4" id="KW-0863">Zinc-finger</keyword>
<feature type="zinc finger region" description="C3H1-type" evidence="4">
    <location>
        <begin position="278"/>
        <end position="306"/>
    </location>
</feature>
<dbReference type="PANTHER" id="PTHR46156:SF1">
    <property type="entry name" value="ZINC FINGER CCCH DOMAIN-CONTAINING PROTEIN 3"/>
    <property type="match status" value="1"/>
</dbReference>
<keyword evidence="3 4" id="KW-0862">Zinc</keyword>
<dbReference type="EMBL" id="HACG01023797">
    <property type="protein sequence ID" value="CEK70662.1"/>
    <property type="molecule type" value="Transcribed_RNA"/>
</dbReference>
<feature type="zinc finger region" description="C3H1-type" evidence="4">
    <location>
        <begin position="359"/>
        <end position="386"/>
    </location>
</feature>
<feature type="domain" description="C3H1-type" evidence="6">
    <location>
        <begin position="278"/>
        <end position="306"/>
    </location>
</feature>
<evidence type="ECO:0000313" key="7">
    <source>
        <dbReference type="EMBL" id="CEK70662.1"/>
    </source>
</evidence>
<dbReference type="PROSITE" id="PS50103">
    <property type="entry name" value="ZF_C3H1"/>
    <property type="match status" value="3"/>
</dbReference>
<evidence type="ECO:0000256" key="3">
    <source>
        <dbReference type="ARBA" id="ARBA00022833"/>
    </source>
</evidence>
<sequence>DKRAQRSNVFLDKLYHEKIPNLLDKSFECESDKLKVSSKQTELDQNKNNDWTHDDSIRHSAAGRDSTRMKRYASKYNWKMAASMLHSKSSQLSASKNSRFKWSRPATQVQNSSWQQLRQKLQLLLNKKHKHSRFTFSRYPLLTASSVNYSKSGQIGDYKSNLVTIDGITYKSSKRKLTRTRRSSSSSSAKKAASVQISRSMGTLKNASRQTMKLISVGGIHFHVDHSGKKLCRTQTSASSSSVPTSTRRNISSHANRAVHRSIAIAAAKYRKNNHKSKIATQHCIFFGRFGKCHRGDKCPFIHDPEQVAVCTRFLRGKCDTKSCPFSHKASVNKIPVCLFYLRGSCCRENCPYIHVRVNPNASVCKDFRNGFCSLGEKCKKIHSYVCPSFAMTGKCSRFGTCTMLHRTNKRELDGSSSQAKPLYLCCSYEFVNTC</sequence>
<protein>
    <recommendedName>
        <fullName evidence="6">C3H1-type domain-containing protein</fullName>
    </recommendedName>
</protein>
<gene>
    <name evidence="7" type="primary">ORF75149</name>
</gene>
<feature type="compositionally biased region" description="Basic and acidic residues" evidence="5">
    <location>
        <begin position="37"/>
        <end position="58"/>
    </location>
</feature>
<dbReference type="Gene3D" id="4.10.1000.10">
    <property type="entry name" value="Zinc finger, CCCH-type"/>
    <property type="match status" value="3"/>
</dbReference>
<evidence type="ECO:0000256" key="5">
    <source>
        <dbReference type="SAM" id="MobiDB-lite"/>
    </source>
</evidence>
<feature type="non-terminal residue" evidence="7">
    <location>
        <position position="435"/>
    </location>
</feature>
<proteinExistence type="predicted"/>
<evidence type="ECO:0000256" key="4">
    <source>
        <dbReference type="PROSITE-ProRule" id="PRU00723"/>
    </source>
</evidence>
<evidence type="ECO:0000256" key="2">
    <source>
        <dbReference type="ARBA" id="ARBA00022771"/>
    </source>
</evidence>
<evidence type="ECO:0000259" key="6">
    <source>
        <dbReference type="PROSITE" id="PS50103"/>
    </source>
</evidence>
<accession>A0A0B6ZQI8</accession>
<feature type="region of interest" description="Disordered" evidence="5">
    <location>
        <begin position="233"/>
        <end position="254"/>
    </location>
</feature>
<reference evidence="7" key="1">
    <citation type="submission" date="2014-12" db="EMBL/GenBank/DDBJ databases">
        <title>Insight into the proteome of Arion vulgaris.</title>
        <authorList>
            <person name="Aradska J."/>
            <person name="Bulat T."/>
            <person name="Smidak R."/>
            <person name="Sarate P."/>
            <person name="Gangsoo J."/>
            <person name="Sialana F."/>
            <person name="Bilban M."/>
            <person name="Lubec G."/>
        </authorList>
    </citation>
    <scope>NUCLEOTIDE SEQUENCE</scope>
    <source>
        <tissue evidence="7">Skin</tissue>
    </source>
</reference>
<dbReference type="AlphaFoldDB" id="A0A0B6ZQI8"/>
<feature type="zinc finger region" description="C3H1-type" evidence="4">
    <location>
        <begin position="333"/>
        <end position="358"/>
    </location>
</feature>
<dbReference type="GO" id="GO:0008270">
    <property type="term" value="F:zinc ion binding"/>
    <property type="evidence" value="ECO:0007669"/>
    <property type="project" value="UniProtKB-KW"/>
</dbReference>
<feature type="compositionally biased region" description="Basic residues" evidence="5">
    <location>
        <begin position="173"/>
        <end position="182"/>
    </location>
</feature>
<dbReference type="GO" id="GO:0005634">
    <property type="term" value="C:nucleus"/>
    <property type="evidence" value="ECO:0007669"/>
    <property type="project" value="TreeGrafter"/>
</dbReference>
<organism evidence="7">
    <name type="scientific">Arion vulgaris</name>
    <dbReference type="NCBI Taxonomy" id="1028688"/>
    <lineage>
        <taxon>Eukaryota</taxon>
        <taxon>Metazoa</taxon>
        <taxon>Spiralia</taxon>
        <taxon>Lophotrochozoa</taxon>
        <taxon>Mollusca</taxon>
        <taxon>Gastropoda</taxon>
        <taxon>Heterobranchia</taxon>
        <taxon>Euthyneura</taxon>
        <taxon>Panpulmonata</taxon>
        <taxon>Eupulmonata</taxon>
        <taxon>Stylommatophora</taxon>
        <taxon>Helicina</taxon>
        <taxon>Arionoidea</taxon>
        <taxon>Arionidae</taxon>
        <taxon>Arion</taxon>
    </lineage>
</organism>
<name>A0A0B6ZQI8_9EUPU</name>
<dbReference type="SMART" id="SM00356">
    <property type="entry name" value="ZnF_C3H1"/>
    <property type="match status" value="5"/>
</dbReference>
<feature type="domain" description="C3H1-type" evidence="6">
    <location>
        <begin position="359"/>
        <end position="386"/>
    </location>
</feature>